<dbReference type="AlphaFoldDB" id="A0A1F5S1G0"/>
<reference evidence="2 3" key="1">
    <citation type="journal article" date="2016" name="Nat. Commun.">
        <title>Thousands of microbial genomes shed light on interconnected biogeochemical processes in an aquifer system.</title>
        <authorList>
            <person name="Anantharaman K."/>
            <person name="Brown C.T."/>
            <person name="Hug L.A."/>
            <person name="Sharon I."/>
            <person name="Castelle C.J."/>
            <person name="Probst A.J."/>
            <person name="Thomas B.C."/>
            <person name="Singh A."/>
            <person name="Wilkins M.J."/>
            <person name="Karaoz U."/>
            <person name="Brodie E.L."/>
            <person name="Williams K.H."/>
            <person name="Hubbard S.S."/>
            <person name="Banfield J.F."/>
        </authorList>
    </citation>
    <scope>NUCLEOTIDE SEQUENCE [LARGE SCALE GENOMIC DNA]</scope>
</reference>
<name>A0A1F5S1G0_9BACT</name>
<dbReference type="Proteomes" id="UP000177407">
    <property type="component" value="Unassembled WGS sequence"/>
</dbReference>
<evidence type="ECO:0000313" key="3">
    <source>
        <dbReference type="Proteomes" id="UP000177407"/>
    </source>
</evidence>
<protein>
    <recommendedName>
        <fullName evidence="4">Type 4 fimbrial biogenesis protein PilX N-terminal domain-containing protein</fullName>
    </recommendedName>
</protein>
<gene>
    <name evidence="2" type="ORF">A2257_04160</name>
</gene>
<accession>A0A1F5S1G0</accession>
<evidence type="ECO:0000313" key="2">
    <source>
        <dbReference type="EMBL" id="OGF20525.1"/>
    </source>
</evidence>
<evidence type="ECO:0000256" key="1">
    <source>
        <dbReference type="SAM" id="Phobius"/>
    </source>
</evidence>
<sequence>MIKKLNQNGAAMIISVLILSVVMLSMALTGTSSFMREIQIIEAAKNKKISLSAANACIELAIDRLGRNINYQGSETINNGTLLCNILAINPGPPWTIKAEASRGNQSAKMQAVLSSRLPVVVDSWEEVEDF</sequence>
<organism evidence="2 3">
    <name type="scientific">Candidatus Falkowbacteria bacterium RIFOXYA2_FULL_38_12</name>
    <dbReference type="NCBI Taxonomy" id="1797993"/>
    <lineage>
        <taxon>Bacteria</taxon>
        <taxon>Candidatus Falkowiibacteriota</taxon>
    </lineage>
</organism>
<proteinExistence type="predicted"/>
<evidence type="ECO:0008006" key="4">
    <source>
        <dbReference type="Google" id="ProtNLM"/>
    </source>
</evidence>
<keyword evidence="1" id="KW-0812">Transmembrane</keyword>
<comment type="caution">
    <text evidence="2">The sequence shown here is derived from an EMBL/GenBank/DDBJ whole genome shotgun (WGS) entry which is preliminary data.</text>
</comment>
<keyword evidence="1" id="KW-1133">Transmembrane helix</keyword>
<dbReference type="EMBL" id="MFGA01000023">
    <property type="protein sequence ID" value="OGF20525.1"/>
    <property type="molecule type" value="Genomic_DNA"/>
</dbReference>
<keyword evidence="1" id="KW-0472">Membrane</keyword>
<feature type="transmembrane region" description="Helical" evidence="1">
    <location>
        <begin position="12"/>
        <end position="35"/>
    </location>
</feature>